<organism evidence="1 2">
    <name type="scientific">Desertifilum tharense IPPAS B-1220</name>
    <dbReference type="NCBI Taxonomy" id="1781255"/>
    <lineage>
        <taxon>Bacteria</taxon>
        <taxon>Bacillati</taxon>
        <taxon>Cyanobacteriota</taxon>
        <taxon>Cyanophyceae</taxon>
        <taxon>Desertifilales</taxon>
        <taxon>Desertifilaceae</taxon>
        <taxon>Desertifilum</taxon>
    </lineage>
</organism>
<dbReference type="EMBL" id="CP182909">
    <property type="protein sequence ID" value="XPM65166.1"/>
    <property type="molecule type" value="Genomic_DNA"/>
</dbReference>
<name>A0ACD5GX26_9CYAN</name>
<evidence type="ECO:0000313" key="1">
    <source>
        <dbReference type="EMBL" id="XPM65166.1"/>
    </source>
</evidence>
<dbReference type="Proteomes" id="UP000095472">
    <property type="component" value="Chromosome"/>
</dbReference>
<protein>
    <submittedName>
        <fullName evidence="1">Uncharacterized protein</fullName>
    </submittedName>
</protein>
<accession>A0ACD5GX26</accession>
<gene>
    <name evidence="1" type="ORF">BH720_005010</name>
</gene>
<sequence length="117" mass="13073">MGIFHRWGATWQEFGAISPTEATVLRDTPNDRIRFLPNLNFIGSADILFQAWDATDGNPSGTQNIDASLAGGTTAFSLASDTYRHFCCPTHLYCRYQRGFPRCQCHSPYRFGGDGFD</sequence>
<reference evidence="1 2" key="1">
    <citation type="journal article" date="2016" name="Genome Announc.">
        <title>Draft Genome Sequence of the Thermotolerant Cyanobacterium Desertifilum sp. IPPAS B-1220.</title>
        <authorList>
            <person name="Mironov K.S."/>
            <person name="Sinetova M.A."/>
            <person name="Bolatkhan K."/>
            <person name="Zayadan B.K."/>
            <person name="Ustinova V.V."/>
            <person name="Kupriyanova E.V."/>
            <person name="Skrypnik A.N."/>
            <person name="Gogoleva N.E."/>
            <person name="Gogolev Y.V."/>
            <person name="Los D.A."/>
        </authorList>
    </citation>
    <scope>NUCLEOTIDE SEQUENCE [LARGE SCALE GENOMIC DNA]</scope>
    <source>
        <strain evidence="1 2">IPPAS B-1220</strain>
    </source>
</reference>
<proteinExistence type="predicted"/>
<evidence type="ECO:0000313" key="2">
    <source>
        <dbReference type="Proteomes" id="UP000095472"/>
    </source>
</evidence>
<keyword evidence="2" id="KW-1185">Reference proteome</keyword>